<name>A0A2J5PGP6_9ENTR</name>
<protein>
    <submittedName>
        <fullName evidence="1">Alkaline phosphatase</fullName>
    </submittedName>
</protein>
<accession>A0A2J5PGP6</accession>
<gene>
    <name evidence="1" type="ORF">CWN49_23685</name>
</gene>
<feature type="non-terminal residue" evidence="1">
    <location>
        <position position="1"/>
    </location>
</feature>
<reference evidence="1 2" key="2">
    <citation type="submission" date="2018-01" db="EMBL/GenBank/DDBJ databases">
        <title>Genomic study of Klebsiella pneumoniae.</title>
        <authorList>
            <person name="Yang Y."/>
            <person name="Bicalho R."/>
        </authorList>
    </citation>
    <scope>NUCLEOTIDE SEQUENCE [LARGE SCALE GENOMIC DNA]</scope>
    <source>
        <strain evidence="1 2">A10</strain>
    </source>
</reference>
<sequence length="23" mass="2353">ANVSSGLLWPLVLLAPGALSLNF</sequence>
<organism evidence="1 2">
    <name type="scientific">Klebsiella michiganensis</name>
    <dbReference type="NCBI Taxonomy" id="1134687"/>
    <lineage>
        <taxon>Bacteria</taxon>
        <taxon>Pseudomonadati</taxon>
        <taxon>Pseudomonadota</taxon>
        <taxon>Gammaproteobacteria</taxon>
        <taxon>Enterobacterales</taxon>
        <taxon>Enterobacteriaceae</taxon>
        <taxon>Klebsiella/Raoultella group</taxon>
        <taxon>Klebsiella</taxon>
    </lineage>
</organism>
<proteinExistence type="predicted"/>
<reference evidence="1 2" key="1">
    <citation type="submission" date="2017-11" db="EMBL/GenBank/DDBJ databases">
        <authorList>
            <person name="Han C.G."/>
        </authorList>
    </citation>
    <scope>NUCLEOTIDE SEQUENCE [LARGE SCALE GENOMIC DNA]</scope>
    <source>
        <strain evidence="1 2">A10</strain>
    </source>
</reference>
<evidence type="ECO:0000313" key="1">
    <source>
        <dbReference type="EMBL" id="PLO65221.1"/>
    </source>
</evidence>
<evidence type="ECO:0000313" key="2">
    <source>
        <dbReference type="Proteomes" id="UP000234667"/>
    </source>
</evidence>
<dbReference type="Proteomes" id="UP000234667">
    <property type="component" value="Unassembled WGS sequence"/>
</dbReference>
<dbReference type="EMBL" id="PIDR01000907">
    <property type="protein sequence ID" value="PLO65221.1"/>
    <property type="molecule type" value="Genomic_DNA"/>
</dbReference>
<comment type="caution">
    <text evidence="1">The sequence shown here is derived from an EMBL/GenBank/DDBJ whole genome shotgun (WGS) entry which is preliminary data.</text>
</comment>
<dbReference type="AlphaFoldDB" id="A0A2J5PGP6"/>